<reference evidence="3" key="1">
    <citation type="submission" date="2019-03" db="EMBL/GenBank/DDBJ databases">
        <title>Aquabacterium pictum sp.nov., the first bacteriochlorophyll a-containing freshwater bacterium in the genus Aquabacterium of the class Betaproteobacteria.</title>
        <authorList>
            <person name="Hirose S."/>
            <person name="Tank M."/>
            <person name="Hara E."/>
            <person name="Tamaki H."/>
            <person name="Takaichi S."/>
            <person name="Haruta S."/>
            <person name="Hanada S."/>
        </authorList>
    </citation>
    <scope>NUCLEOTIDE SEQUENCE [LARGE SCALE GENOMIC DNA]</scope>
    <source>
        <strain evidence="3">W35</strain>
    </source>
</reference>
<feature type="transmembrane region" description="Helical" evidence="1">
    <location>
        <begin position="380"/>
        <end position="399"/>
    </location>
</feature>
<feature type="transmembrane region" description="Helical" evidence="1">
    <location>
        <begin position="411"/>
        <end position="432"/>
    </location>
</feature>
<dbReference type="RefSeq" id="WP_137735383.1">
    <property type="nucleotide sequence ID" value="NZ_BJCL01000019.1"/>
</dbReference>
<evidence type="ECO:0000313" key="3">
    <source>
        <dbReference type="Proteomes" id="UP000301751"/>
    </source>
</evidence>
<dbReference type="AlphaFoldDB" id="A0A480AVZ4"/>
<evidence type="ECO:0008006" key="4">
    <source>
        <dbReference type="Google" id="ProtNLM"/>
    </source>
</evidence>
<dbReference type="Pfam" id="PF11902">
    <property type="entry name" value="DUF3422"/>
    <property type="match status" value="1"/>
</dbReference>
<proteinExistence type="predicted"/>
<protein>
    <recommendedName>
        <fullName evidence="4">DUF3422 domain-containing protein</fullName>
    </recommendedName>
</protein>
<evidence type="ECO:0000256" key="1">
    <source>
        <dbReference type="SAM" id="Phobius"/>
    </source>
</evidence>
<dbReference type="EMBL" id="BJCL01000019">
    <property type="protein sequence ID" value="GCL65674.1"/>
    <property type="molecule type" value="Genomic_DNA"/>
</dbReference>
<sequence length="451" mass="48100">MPDTPLLPPDHPDRAILAAEVHARPPEPLQAPSRATYVAVRIDGEARAAEMDHIVALCRRSGVAPPAAGVTQWAGHLPTDRGPVRFKWERHGEFSSYTFFTAGLSGQPFAEPVVGLLPPGWLAGVPGQTVFAAHAKLALADMLCDGPGGTPSAAQLAAHFGANVVVGAGIGDGAGLAFTDFSIHADGFARFLLLDREMTERQAGRMLQRLFEIEAYRMMALLALPVARGLWPRLLAIERTLAALTERIAAGANAGPGQDEQLLQDLMALAAEIESALSASQARFGASRAYHALVTTRIGELREVRIRGLQTIDEFMTRRLSPAMATCATASQRLHDLSERVAQASNLLSTRVDIARERQNQALLAATARRAKMQLRLQQTVEGLSVAAIVYYLAGLVGYGAKALKAAGLPISPDLVTGVAVPVLALGAWLALQRAHRRIAADDGEASRSFH</sequence>
<keyword evidence="1" id="KW-0472">Membrane</keyword>
<dbReference type="OrthoDB" id="9767470at2"/>
<organism evidence="2 3">
    <name type="scientific">Pseudaquabacterium pictum</name>
    <dbReference type="NCBI Taxonomy" id="2315236"/>
    <lineage>
        <taxon>Bacteria</taxon>
        <taxon>Pseudomonadati</taxon>
        <taxon>Pseudomonadota</taxon>
        <taxon>Betaproteobacteria</taxon>
        <taxon>Burkholderiales</taxon>
        <taxon>Sphaerotilaceae</taxon>
        <taxon>Pseudaquabacterium</taxon>
    </lineage>
</organism>
<evidence type="ECO:0000313" key="2">
    <source>
        <dbReference type="EMBL" id="GCL65674.1"/>
    </source>
</evidence>
<keyword evidence="1" id="KW-1133">Transmembrane helix</keyword>
<keyword evidence="3" id="KW-1185">Reference proteome</keyword>
<name>A0A480AVZ4_9BURK</name>
<comment type="caution">
    <text evidence="2">The sequence shown here is derived from an EMBL/GenBank/DDBJ whole genome shotgun (WGS) entry which is preliminary data.</text>
</comment>
<dbReference type="InterPro" id="IPR021830">
    <property type="entry name" value="DUF3422"/>
</dbReference>
<dbReference type="Proteomes" id="UP000301751">
    <property type="component" value="Unassembled WGS sequence"/>
</dbReference>
<accession>A0A480AVZ4</accession>
<keyword evidence="1" id="KW-0812">Transmembrane</keyword>
<gene>
    <name evidence="2" type="ORF">AQPW35_47550</name>
</gene>